<keyword evidence="4 8" id="KW-0863">Zinc-finger</keyword>
<feature type="compositionally biased region" description="Polar residues" evidence="10">
    <location>
        <begin position="258"/>
        <end position="274"/>
    </location>
</feature>
<organism evidence="12 13">
    <name type="scientific">Marasmiellus scandens</name>
    <dbReference type="NCBI Taxonomy" id="2682957"/>
    <lineage>
        <taxon>Eukaryota</taxon>
        <taxon>Fungi</taxon>
        <taxon>Dikarya</taxon>
        <taxon>Basidiomycota</taxon>
        <taxon>Agaricomycotina</taxon>
        <taxon>Agaricomycetes</taxon>
        <taxon>Agaricomycetidae</taxon>
        <taxon>Agaricales</taxon>
        <taxon>Marasmiineae</taxon>
        <taxon>Omphalotaceae</taxon>
        <taxon>Marasmiellus</taxon>
    </lineage>
</organism>
<evidence type="ECO:0000313" key="12">
    <source>
        <dbReference type="EMBL" id="KAK7464492.1"/>
    </source>
</evidence>
<dbReference type="CDD" id="cd16859">
    <property type="entry name" value="ING_ING4_5"/>
    <property type="match status" value="1"/>
</dbReference>
<comment type="similarity">
    <text evidence="2 9">Belongs to the ING family.</text>
</comment>
<dbReference type="SUPFAM" id="SSF57903">
    <property type="entry name" value="FYVE/PHD zinc finger"/>
    <property type="match status" value="1"/>
</dbReference>
<evidence type="ECO:0000256" key="5">
    <source>
        <dbReference type="ARBA" id="ARBA00022833"/>
    </source>
</evidence>
<protein>
    <recommendedName>
        <fullName evidence="9">Chromatin modification-related protein</fullName>
    </recommendedName>
</protein>
<dbReference type="InterPro" id="IPR001965">
    <property type="entry name" value="Znf_PHD"/>
</dbReference>
<name>A0ABR1JQG9_9AGAR</name>
<dbReference type="InterPro" id="IPR013083">
    <property type="entry name" value="Znf_RING/FYVE/PHD"/>
</dbReference>
<dbReference type="Proteomes" id="UP001498398">
    <property type="component" value="Unassembled WGS sequence"/>
</dbReference>
<accession>A0ABR1JQG9</accession>
<keyword evidence="6 9" id="KW-0156">Chromatin regulator</keyword>
<feature type="compositionally biased region" description="Low complexity" evidence="10">
    <location>
        <begin position="233"/>
        <end position="245"/>
    </location>
</feature>
<comment type="subcellular location">
    <subcellularLocation>
        <location evidence="1 9">Nucleus</location>
    </subcellularLocation>
</comment>
<feature type="region of interest" description="Disordered" evidence="10">
    <location>
        <begin position="167"/>
        <end position="347"/>
    </location>
</feature>
<keyword evidence="13" id="KW-1185">Reference proteome</keyword>
<proteinExistence type="inferred from homology"/>
<dbReference type="Pfam" id="PF00628">
    <property type="entry name" value="PHD"/>
    <property type="match status" value="1"/>
</dbReference>
<feature type="compositionally biased region" description="Polar residues" evidence="10">
    <location>
        <begin position="292"/>
        <end position="304"/>
    </location>
</feature>
<evidence type="ECO:0000259" key="11">
    <source>
        <dbReference type="PROSITE" id="PS50016"/>
    </source>
</evidence>
<comment type="function">
    <text evidence="9">Component of an histone acetyltransferase complex.</text>
</comment>
<keyword evidence="5 9" id="KW-0862">Zinc</keyword>
<feature type="compositionally biased region" description="Polar residues" evidence="10">
    <location>
        <begin position="359"/>
        <end position="373"/>
    </location>
</feature>
<comment type="caution">
    <text evidence="12">The sequence shown here is derived from an EMBL/GenBank/DDBJ whole genome shotgun (WGS) entry which is preliminary data.</text>
</comment>
<feature type="compositionally biased region" description="Polar residues" evidence="10">
    <location>
        <begin position="220"/>
        <end position="232"/>
    </location>
</feature>
<feature type="compositionally biased region" description="Basic residues" evidence="10">
    <location>
        <begin position="450"/>
        <end position="464"/>
    </location>
</feature>
<evidence type="ECO:0000313" key="13">
    <source>
        <dbReference type="Proteomes" id="UP001498398"/>
    </source>
</evidence>
<dbReference type="PROSITE" id="PS50016">
    <property type="entry name" value="ZF_PHD_2"/>
    <property type="match status" value="1"/>
</dbReference>
<feature type="region of interest" description="Disordered" evidence="10">
    <location>
        <begin position="448"/>
        <end position="473"/>
    </location>
</feature>
<dbReference type="Pfam" id="PF12998">
    <property type="entry name" value="ING"/>
    <property type="match status" value="1"/>
</dbReference>
<evidence type="ECO:0000256" key="4">
    <source>
        <dbReference type="ARBA" id="ARBA00022771"/>
    </source>
</evidence>
<dbReference type="EMBL" id="JBANRG010000008">
    <property type="protein sequence ID" value="KAK7464492.1"/>
    <property type="molecule type" value="Genomic_DNA"/>
</dbReference>
<evidence type="ECO:0000256" key="7">
    <source>
        <dbReference type="ARBA" id="ARBA00023242"/>
    </source>
</evidence>
<evidence type="ECO:0000256" key="1">
    <source>
        <dbReference type="ARBA" id="ARBA00004123"/>
    </source>
</evidence>
<comment type="subunit">
    <text evidence="9">Component of an histone acetyltransferase complex. Interacts with H3K4me3 and to a lesser extent with H3K4me2.</text>
</comment>
<dbReference type="SMART" id="SM00249">
    <property type="entry name" value="PHD"/>
    <property type="match status" value="1"/>
</dbReference>
<evidence type="ECO:0000256" key="8">
    <source>
        <dbReference type="PROSITE-ProRule" id="PRU00146"/>
    </source>
</evidence>
<dbReference type="Gene3D" id="6.10.140.1740">
    <property type="match status" value="1"/>
</dbReference>
<sequence length="473" mass="50351">MSSTTMPDSNIPPSINVVYPLSLLSEYNHTLDSLPLDLSRQFADLRELDAVLSTSMTSITAKITKLTEMIEGNTGLKEERLWLLSEISEEAAKLKPGGEDKIRVACQAADALKGHLSHLKVLAEHIPDFDAMSLNRHTTYPHVAAKSFMPPHMFESGRRRRAAFGSLLTSATDPSPAKRKRVVRDDDGDMRTPRKDKGIEVISRPRNGARAKKVDRAASPTESVLSVTSHNPSHQAQNAASSSRAASHHTNSRAVNGINGTSVSNKRARNTGNRVMSPPQHDIYSNGLPYDQHQTNHAGSSSNSRRGEVFNVPPSSSHPSLPLPFNANGHASTNGFNSHSISNEGPGMPVVRNQAAFNGVSTNGSNGVTSSPAPNGAGPLTDAGTEVGDGDGDGEGDDGAVYCICSRPSFGEMIACDGAGCSTEWFHIGCVGMSSAPQGEWFCESCSSKRNTKRSGRGGKRRAANGRGNARSS</sequence>
<dbReference type="InterPro" id="IPR024610">
    <property type="entry name" value="ING_N_histone-binding"/>
</dbReference>
<keyword evidence="3 9" id="KW-0479">Metal-binding</keyword>
<evidence type="ECO:0000256" key="9">
    <source>
        <dbReference type="RuleBase" id="RU361213"/>
    </source>
</evidence>
<reference evidence="12 13" key="1">
    <citation type="submission" date="2024-01" db="EMBL/GenBank/DDBJ databases">
        <title>A draft genome for the cacao thread blight pathogen Marasmiellus scandens.</title>
        <authorList>
            <person name="Baruah I.K."/>
            <person name="Leung J."/>
            <person name="Bukari Y."/>
            <person name="Amoako-Attah I."/>
            <person name="Meinhardt L.W."/>
            <person name="Bailey B.A."/>
            <person name="Cohen S.P."/>
        </authorList>
    </citation>
    <scope>NUCLEOTIDE SEQUENCE [LARGE SCALE GENOMIC DNA]</scope>
    <source>
        <strain evidence="12 13">GH-19</strain>
    </source>
</reference>
<dbReference type="CDD" id="cd15505">
    <property type="entry name" value="PHD_ING"/>
    <property type="match status" value="1"/>
</dbReference>
<evidence type="ECO:0000256" key="6">
    <source>
        <dbReference type="ARBA" id="ARBA00022853"/>
    </source>
</evidence>
<gene>
    <name evidence="12" type="ORF">VKT23_020777</name>
</gene>
<feature type="compositionally biased region" description="Basic and acidic residues" evidence="10">
    <location>
        <begin position="183"/>
        <end position="199"/>
    </location>
</feature>
<dbReference type="PROSITE" id="PS01359">
    <property type="entry name" value="ZF_PHD_1"/>
    <property type="match status" value="1"/>
</dbReference>
<feature type="region of interest" description="Disordered" evidence="10">
    <location>
        <begin position="359"/>
        <end position="393"/>
    </location>
</feature>
<feature type="compositionally biased region" description="Polar residues" evidence="10">
    <location>
        <begin position="329"/>
        <end position="343"/>
    </location>
</feature>
<evidence type="ECO:0000256" key="3">
    <source>
        <dbReference type="ARBA" id="ARBA00022723"/>
    </source>
</evidence>
<dbReference type="SMART" id="SM01408">
    <property type="entry name" value="ING"/>
    <property type="match status" value="1"/>
</dbReference>
<keyword evidence="7 9" id="KW-0539">Nucleus</keyword>
<feature type="domain" description="PHD-type" evidence="11">
    <location>
        <begin position="400"/>
        <end position="449"/>
    </location>
</feature>
<evidence type="ECO:0000256" key="10">
    <source>
        <dbReference type="SAM" id="MobiDB-lite"/>
    </source>
</evidence>
<dbReference type="PANTHER" id="PTHR10333">
    <property type="entry name" value="INHIBITOR OF GROWTH PROTEIN"/>
    <property type="match status" value="1"/>
</dbReference>
<dbReference type="InterPro" id="IPR019786">
    <property type="entry name" value="Zinc_finger_PHD-type_CS"/>
</dbReference>
<evidence type="ECO:0000256" key="2">
    <source>
        <dbReference type="ARBA" id="ARBA00010210"/>
    </source>
</evidence>
<dbReference type="PANTHER" id="PTHR10333:SF42">
    <property type="entry name" value="INHIBITOR OF GROWTH PROTEIN 5"/>
    <property type="match status" value="1"/>
</dbReference>
<dbReference type="InterPro" id="IPR019787">
    <property type="entry name" value="Znf_PHD-finger"/>
</dbReference>
<dbReference type="Gene3D" id="3.30.40.10">
    <property type="entry name" value="Zinc/RING finger domain, C3HC4 (zinc finger)"/>
    <property type="match status" value="1"/>
</dbReference>
<feature type="compositionally biased region" description="Low complexity" evidence="10">
    <location>
        <begin position="313"/>
        <end position="324"/>
    </location>
</feature>
<dbReference type="InterPro" id="IPR028651">
    <property type="entry name" value="ING_fam"/>
</dbReference>
<comment type="domain">
    <text evidence="9">The PHD-type zinc finger mediates the binding to H3K4me3.</text>
</comment>
<dbReference type="InterPro" id="IPR011011">
    <property type="entry name" value="Znf_FYVE_PHD"/>
</dbReference>